<proteinExistence type="predicted"/>
<dbReference type="InterPro" id="IPR037445">
    <property type="entry name" value="MAGE"/>
</dbReference>
<dbReference type="SMART" id="SM01373">
    <property type="entry name" value="MAGE"/>
    <property type="match status" value="1"/>
</dbReference>
<dbReference type="InterPro" id="IPR002190">
    <property type="entry name" value="MHD_dom"/>
</dbReference>
<reference evidence="3 4" key="1">
    <citation type="submission" date="2024-01" db="EMBL/GenBank/DDBJ databases">
        <title>The genome of the rayed Mediterranean limpet Patella caerulea (Linnaeus, 1758).</title>
        <authorList>
            <person name="Anh-Thu Weber A."/>
            <person name="Halstead-Nussloch G."/>
        </authorList>
    </citation>
    <scope>NUCLEOTIDE SEQUENCE [LARGE SCALE GENOMIC DNA]</scope>
    <source>
        <strain evidence="3">AATW-2023a</strain>
        <tissue evidence="3">Whole specimen</tissue>
    </source>
</reference>
<dbReference type="PANTHER" id="PTHR11736:SF14">
    <property type="entry name" value="NSE3 HOMOLOG, SMC5-SMC6 COMPLEX COMPONENT"/>
    <property type="match status" value="1"/>
</dbReference>
<organism evidence="3 4">
    <name type="scientific">Patella caerulea</name>
    <name type="common">Rayed Mediterranean limpet</name>
    <dbReference type="NCBI Taxonomy" id="87958"/>
    <lineage>
        <taxon>Eukaryota</taxon>
        <taxon>Metazoa</taxon>
        <taxon>Spiralia</taxon>
        <taxon>Lophotrochozoa</taxon>
        <taxon>Mollusca</taxon>
        <taxon>Gastropoda</taxon>
        <taxon>Patellogastropoda</taxon>
        <taxon>Patelloidea</taxon>
        <taxon>Patellidae</taxon>
        <taxon>Patella</taxon>
    </lineage>
</organism>
<dbReference type="Gene3D" id="1.10.10.1210">
    <property type="entry name" value="MAGE homology domain, winged helix WH2 motif"/>
    <property type="match status" value="1"/>
</dbReference>
<dbReference type="Pfam" id="PF01454">
    <property type="entry name" value="MAGE"/>
    <property type="match status" value="1"/>
</dbReference>
<name>A0AAN8PGA1_PATCE</name>
<dbReference type="Proteomes" id="UP001347796">
    <property type="component" value="Unassembled WGS sequence"/>
</dbReference>
<gene>
    <name evidence="3" type="ORF">SNE40_013878</name>
</gene>
<sequence length="269" mass="30992">MKRTRQPSGKSNQDELPSGSQSQASQNPSQSQATSLTQAEKAAAKLDQKELELKVNDLVQYLLIMDQKKYPIKKVDINKVVLKDTSNKAFPLVMKRASEKLADIFGIDVIELQDKQKGSYILISKYEIDADKPNVVWPEEDNTRMGLLMIILSLVFMNNNIMQDSEMWHTLKKLGIDPEVPHETFGDVKKLITSEFVRQGYLEYIRQPQTDPSIYDFKWGQRAKAETSKRNILHFVSQMYDVSDPQQWTSQWQDKENEEEMEVSQANSN</sequence>
<feature type="compositionally biased region" description="Low complexity" evidence="1">
    <location>
        <begin position="17"/>
        <end position="35"/>
    </location>
</feature>
<dbReference type="InterPro" id="IPR041899">
    <property type="entry name" value="MAGE_WH2"/>
</dbReference>
<dbReference type="PANTHER" id="PTHR11736">
    <property type="entry name" value="MELANOMA-ASSOCIATED ANTIGEN MAGE ANTIGEN"/>
    <property type="match status" value="1"/>
</dbReference>
<feature type="region of interest" description="Disordered" evidence="1">
    <location>
        <begin position="1"/>
        <end position="40"/>
    </location>
</feature>
<evidence type="ECO:0000313" key="4">
    <source>
        <dbReference type="Proteomes" id="UP001347796"/>
    </source>
</evidence>
<feature type="region of interest" description="Disordered" evidence="1">
    <location>
        <begin position="247"/>
        <end position="269"/>
    </location>
</feature>
<evidence type="ECO:0000313" key="3">
    <source>
        <dbReference type="EMBL" id="KAK6175409.1"/>
    </source>
</evidence>
<dbReference type="AlphaFoldDB" id="A0AAN8PGA1"/>
<keyword evidence="4" id="KW-1185">Reference proteome</keyword>
<dbReference type="Gene3D" id="1.10.10.1200">
    <property type="entry name" value="MAGE homology domain, winged helix WH1 motif"/>
    <property type="match status" value="1"/>
</dbReference>
<feature type="domain" description="MAGE" evidence="2">
    <location>
        <begin position="51"/>
        <end position="255"/>
    </location>
</feature>
<protein>
    <recommendedName>
        <fullName evidence="2">MAGE domain-containing protein</fullName>
    </recommendedName>
</protein>
<evidence type="ECO:0000256" key="1">
    <source>
        <dbReference type="SAM" id="MobiDB-lite"/>
    </source>
</evidence>
<dbReference type="EMBL" id="JAZGQO010000010">
    <property type="protein sequence ID" value="KAK6175409.1"/>
    <property type="molecule type" value="Genomic_DNA"/>
</dbReference>
<feature type="compositionally biased region" description="Polar residues" evidence="1">
    <location>
        <begin position="1"/>
        <end position="15"/>
    </location>
</feature>
<evidence type="ECO:0000259" key="2">
    <source>
        <dbReference type="PROSITE" id="PS50838"/>
    </source>
</evidence>
<comment type="caution">
    <text evidence="3">The sequence shown here is derived from an EMBL/GenBank/DDBJ whole genome shotgun (WGS) entry which is preliminary data.</text>
</comment>
<dbReference type="PROSITE" id="PS50838">
    <property type="entry name" value="MAGE"/>
    <property type="match status" value="1"/>
</dbReference>
<dbReference type="InterPro" id="IPR041898">
    <property type="entry name" value="MAGE_WH1"/>
</dbReference>
<accession>A0AAN8PGA1</accession>
<dbReference type="FunFam" id="1.10.10.1210:FF:000001">
    <property type="entry name" value="melanoma-associated antigen D1"/>
    <property type="match status" value="1"/>
</dbReference>
<dbReference type="GO" id="GO:0005634">
    <property type="term" value="C:nucleus"/>
    <property type="evidence" value="ECO:0007669"/>
    <property type="project" value="TreeGrafter"/>
</dbReference>